<evidence type="ECO:0000313" key="2">
    <source>
        <dbReference type="Proteomes" id="UP000887116"/>
    </source>
</evidence>
<organism evidence="1 2">
    <name type="scientific">Trichonephila clavata</name>
    <name type="common">Joro spider</name>
    <name type="synonym">Nephila clavata</name>
    <dbReference type="NCBI Taxonomy" id="2740835"/>
    <lineage>
        <taxon>Eukaryota</taxon>
        <taxon>Metazoa</taxon>
        <taxon>Ecdysozoa</taxon>
        <taxon>Arthropoda</taxon>
        <taxon>Chelicerata</taxon>
        <taxon>Arachnida</taxon>
        <taxon>Araneae</taxon>
        <taxon>Araneomorphae</taxon>
        <taxon>Entelegynae</taxon>
        <taxon>Araneoidea</taxon>
        <taxon>Nephilidae</taxon>
        <taxon>Trichonephila</taxon>
    </lineage>
</organism>
<dbReference type="AlphaFoldDB" id="A0A8X6L2I1"/>
<name>A0A8X6L2I1_TRICU</name>
<reference evidence="1" key="1">
    <citation type="submission" date="2020-07" db="EMBL/GenBank/DDBJ databases">
        <title>Multicomponent nature underlies the extraordinary mechanical properties of spider dragline silk.</title>
        <authorList>
            <person name="Kono N."/>
            <person name="Nakamura H."/>
            <person name="Mori M."/>
            <person name="Yoshida Y."/>
            <person name="Ohtoshi R."/>
            <person name="Malay A.D."/>
            <person name="Moran D.A.P."/>
            <person name="Tomita M."/>
            <person name="Numata K."/>
            <person name="Arakawa K."/>
        </authorList>
    </citation>
    <scope>NUCLEOTIDE SEQUENCE</scope>
</reference>
<protein>
    <submittedName>
        <fullName evidence="1">Uncharacterized protein</fullName>
    </submittedName>
</protein>
<evidence type="ECO:0000313" key="1">
    <source>
        <dbReference type="EMBL" id="GFQ93046.1"/>
    </source>
</evidence>
<sequence length="81" mass="9254">MLRNNNDNKTYELPDLCLIVMASIHLVCKLPISASSEENARRSSNDALLHLIFAVNRITHLMETLQHFPNSMFLLNCVLED</sequence>
<proteinExistence type="predicted"/>
<comment type="caution">
    <text evidence="1">The sequence shown here is derived from an EMBL/GenBank/DDBJ whole genome shotgun (WGS) entry which is preliminary data.</text>
</comment>
<accession>A0A8X6L2I1</accession>
<keyword evidence="2" id="KW-1185">Reference proteome</keyword>
<dbReference type="Proteomes" id="UP000887116">
    <property type="component" value="Unassembled WGS sequence"/>
</dbReference>
<dbReference type="EMBL" id="BMAO01033961">
    <property type="protein sequence ID" value="GFQ93046.1"/>
    <property type="molecule type" value="Genomic_DNA"/>
</dbReference>
<gene>
    <name evidence="1" type="ORF">TNCT_622401</name>
</gene>